<dbReference type="PANTHER" id="PTHR33481">
    <property type="entry name" value="REVERSE TRANSCRIPTASE"/>
    <property type="match status" value="1"/>
</dbReference>
<evidence type="ECO:0000256" key="1">
    <source>
        <dbReference type="SAM" id="MobiDB-lite"/>
    </source>
</evidence>
<dbReference type="GO" id="GO:0004523">
    <property type="term" value="F:RNA-DNA hybrid ribonuclease activity"/>
    <property type="evidence" value="ECO:0007669"/>
    <property type="project" value="InterPro"/>
</dbReference>
<dbReference type="SUPFAM" id="SSF56672">
    <property type="entry name" value="DNA/RNA polymerases"/>
    <property type="match status" value="1"/>
</dbReference>
<feature type="domain" description="Reverse transcriptase" evidence="2">
    <location>
        <begin position="373"/>
        <end position="660"/>
    </location>
</feature>
<dbReference type="Pfam" id="PF00078">
    <property type="entry name" value="RVT_1"/>
    <property type="match status" value="1"/>
</dbReference>
<dbReference type="InterPro" id="IPR036691">
    <property type="entry name" value="Endo/exonu/phosph_ase_sf"/>
</dbReference>
<dbReference type="Gene3D" id="3.30.420.10">
    <property type="entry name" value="Ribonuclease H-like superfamily/Ribonuclease H"/>
    <property type="match status" value="1"/>
</dbReference>
<feature type="region of interest" description="Disordered" evidence="1">
    <location>
        <begin position="1173"/>
        <end position="1199"/>
    </location>
</feature>
<dbReference type="PROSITE" id="PS50878">
    <property type="entry name" value="RT_POL"/>
    <property type="match status" value="1"/>
</dbReference>
<dbReference type="InterPro" id="IPR012337">
    <property type="entry name" value="RNaseH-like_sf"/>
</dbReference>
<dbReference type="SUPFAM" id="SSF53098">
    <property type="entry name" value="Ribonuclease H-like"/>
    <property type="match status" value="1"/>
</dbReference>
<dbReference type="SUPFAM" id="SSF56219">
    <property type="entry name" value="DNase I-like"/>
    <property type="match status" value="1"/>
</dbReference>
<evidence type="ECO:0000313" key="4">
    <source>
        <dbReference type="EMBL" id="KAJ3486122.1"/>
    </source>
</evidence>
<dbReference type="InterPro" id="IPR036397">
    <property type="entry name" value="RNaseH_sf"/>
</dbReference>
<evidence type="ECO:0000259" key="3">
    <source>
        <dbReference type="PROSITE" id="PS50879"/>
    </source>
</evidence>
<protein>
    <recommendedName>
        <fullName evidence="6">Reverse transcriptase</fullName>
    </recommendedName>
</protein>
<feature type="region of interest" description="Disordered" evidence="1">
    <location>
        <begin position="994"/>
        <end position="1013"/>
    </location>
</feature>
<feature type="compositionally biased region" description="Basic residues" evidence="1">
    <location>
        <begin position="1188"/>
        <end position="1199"/>
    </location>
</feature>
<keyword evidence="5" id="KW-1185">Reference proteome</keyword>
<dbReference type="InterPro" id="IPR005135">
    <property type="entry name" value="Endo/exonuclease/phosphatase"/>
</dbReference>
<dbReference type="PANTHER" id="PTHR33481:SF1">
    <property type="entry name" value="ENDONUCLEASE_EXONUCLEASE_PHOSPHATASE DOMAIN-CONTAINING PROTEIN-RELATED"/>
    <property type="match status" value="1"/>
</dbReference>
<dbReference type="GO" id="GO:0003676">
    <property type="term" value="F:nucleic acid binding"/>
    <property type="evidence" value="ECO:0007669"/>
    <property type="project" value="InterPro"/>
</dbReference>
<evidence type="ECO:0000313" key="5">
    <source>
        <dbReference type="Proteomes" id="UP001212997"/>
    </source>
</evidence>
<dbReference type="Pfam" id="PF00075">
    <property type="entry name" value="RNase_H"/>
    <property type="match status" value="1"/>
</dbReference>
<reference evidence="4" key="1">
    <citation type="submission" date="2022-07" db="EMBL/GenBank/DDBJ databases">
        <title>Genome Sequence of Physisporinus lineatus.</title>
        <authorList>
            <person name="Buettner E."/>
        </authorList>
    </citation>
    <scope>NUCLEOTIDE SEQUENCE</scope>
    <source>
        <strain evidence="4">VT162</strain>
    </source>
</reference>
<name>A0AAD5VA54_9APHY</name>
<feature type="domain" description="RNase H type-1" evidence="3">
    <location>
        <begin position="869"/>
        <end position="1009"/>
    </location>
</feature>
<feature type="compositionally biased region" description="Basic and acidic residues" evidence="1">
    <location>
        <begin position="1178"/>
        <end position="1187"/>
    </location>
</feature>
<proteinExistence type="predicted"/>
<sequence length="1199" mass="138325">MKQQFRQRDMEILWLGDFNRHSPLWDEERNAHLFTRQNLDDADTLLNVLVNHDLRMLLPPGIPTLEASNTKNETRPDNVFGTEGLQEGLMRCEALPENRPICTDHYPVFTVIERRTPRPVENDKYNYKKANWTGVVEDLKKGLSTLPKPTQIKSTDELDTRLEALTTEIQKAIDKNVPKVKITTHTKRWWTEELTEARNRLNTMARRSKRHKHIAFHPAHEIYWDARREYRRAIETAKTKHWENWLRELSKKDIWDAGRMISGKVQGGGCTRVPGLKANGREGEEVTDNERKSEEFFKTFFIAPPDAQTLDIDPEYEYPEPAFRFRNISDQQIQRAIHRTSPDKAAGPSGMTNLVYQMTSELIIPHIGPIFRATFRLKHYPEQWKFYNTVVIRKPGRPDYQVPKAYRPIALLDCLGKILSSCVAETLTYESERLNLFPEMQFGGRPGRTTTDALQLVVTRVKRAWRKKRVVAGLFLDIKAAFPSVVPERLIHEMRKLGIPKEITDWVKVKLEGRKTRLQFDDYTSSKRDIRSGLDQGCPLSVFFHHYANAFLMKIPEAKNGEYGSLFIDDTCLLAEGKDFEEAHGKLKRMMEKEEGVLDGAKKRNISFEISKSAIVDFTRRREAHPTMARKTIPLRRPKITIGGQEITPQKTYKFLGVYLDQELRFKEHAAYALSKGMTWVNQLRRLTKITTGMQPRYARQLYLAVAIPKMLYAAEIFCAPTIRIAQDGSIKRRPAQYVRKLSRIQRTATIQILGALRSTATDTLDAHANVLPMEQMVDSICAKAAIRISTLPKTHPLTSEAIKASRRLVKAHRSPLDVILHAYGTEYGRMEKVSYIRPSLSPYWKPPFKVRIPPDKEQAKEEEEELDERVQTIIYTDGSAQDGGVGAAAYMRRGRRGRERRMRAYMGTVEQHTVYEAELTGIILALWMARGEIIEGKLTICLDNQAAIRALRNTKPHPSHYLVDRIHEAIKQLRRDDPELEITFQWVPGHVGIEGNEKSDEEAKKAAAQNSSPIEELPPLLRKVLPYSASARKQKVAEELKKEAKETWEQSPRYARTSRIDPSLPSKQYLKAMNALTKTQASIITQLRVNHIPLNEYLKRVGKHPNGICELCGKEQETAIHLLLMCPTLRHIRTMVFREIPPRERNLKTLLTTPAKMKQVIKFIRQSRRFPNLDLNDSERKEDKQNRTRKNHRNPIHP</sequence>
<dbReference type="AlphaFoldDB" id="A0AAD5VA54"/>
<dbReference type="EMBL" id="JANAWD010000131">
    <property type="protein sequence ID" value="KAJ3486122.1"/>
    <property type="molecule type" value="Genomic_DNA"/>
</dbReference>
<dbReference type="InterPro" id="IPR002156">
    <property type="entry name" value="RNaseH_domain"/>
</dbReference>
<dbReference type="CDD" id="cd09276">
    <property type="entry name" value="Rnase_HI_RT_non_LTR"/>
    <property type="match status" value="1"/>
</dbReference>
<dbReference type="PROSITE" id="PS50879">
    <property type="entry name" value="RNASE_H_1"/>
    <property type="match status" value="1"/>
</dbReference>
<comment type="caution">
    <text evidence="4">The sequence shown here is derived from an EMBL/GenBank/DDBJ whole genome shotgun (WGS) entry which is preliminary data.</text>
</comment>
<dbReference type="Proteomes" id="UP001212997">
    <property type="component" value="Unassembled WGS sequence"/>
</dbReference>
<evidence type="ECO:0008006" key="6">
    <source>
        <dbReference type="Google" id="ProtNLM"/>
    </source>
</evidence>
<dbReference type="InterPro" id="IPR000477">
    <property type="entry name" value="RT_dom"/>
</dbReference>
<organism evidence="4 5">
    <name type="scientific">Meripilus lineatus</name>
    <dbReference type="NCBI Taxonomy" id="2056292"/>
    <lineage>
        <taxon>Eukaryota</taxon>
        <taxon>Fungi</taxon>
        <taxon>Dikarya</taxon>
        <taxon>Basidiomycota</taxon>
        <taxon>Agaricomycotina</taxon>
        <taxon>Agaricomycetes</taxon>
        <taxon>Polyporales</taxon>
        <taxon>Meripilaceae</taxon>
        <taxon>Meripilus</taxon>
    </lineage>
</organism>
<feature type="compositionally biased region" description="Basic and acidic residues" evidence="1">
    <location>
        <begin position="996"/>
        <end position="1006"/>
    </location>
</feature>
<gene>
    <name evidence="4" type="ORF">NLI96_g4454</name>
</gene>
<evidence type="ECO:0000259" key="2">
    <source>
        <dbReference type="PROSITE" id="PS50878"/>
    </source>
</evidence>
<dbReference type="InterPro" id="IPR043502">
    <property type="entry name" value="DNA/RNA_pol_sf"/>
</dbReference>
<dbReference type="Gene3D" id="3.60.10.10">
    <property type="entry name" value="Endonuclease/exonuclease/phosphatase"/>
    <property type="match status" value="1"/>
</dbReference>
<dbReference type="CDD" id="cd01650">
    <property type="entry name" value="RT_nLTR_like"/>
    <property type="match status" value="1"/>
</dbReference>
<dbReference type="Pfam" id="PF14529">
    <property type="entry name" value="Exo_endo_phos_2"/>
    <property type="match status" value="1"/>
</dbReference>
<accession>A0AAD5VA54</accession>